<dbReference type="GO" id="GO:0006825">
    <property type="term" value="P:copper ion transport"/>
    <property type="evidence" value="ECO:0007669"/>
    <property type="project" value="InterPro"/>
</dbReference>
<evidence type="ECO:0000313" key="9">
    <source>
        <dbReference type="Proteomes" id="UP000256727"/>
    </source>
</evidence>
<dbReference type="Pfam" id="PF05425">
    <property type="entry name" value="CopD"/>
    <property type="match status" value="1"/>
</dbReference>
<evidence type="ECO:0000256" key="6">
    <source>
        <dbReference type="SAM" id="Phobius"/>
    </source>
</evidence>
<sequence>MDTVKSSPTAERGTSAPVWLWPVAGVVGAVSLVLAAAWTGILAVDQLSDPGALTRWGLPVAEMVNNLAMPTAVGALIFACAIMPPSRGQRPRSGEDGEHPAFTRLMQVATAASVVWTLSALAVLVLSYSDLAGMPLDPSASFTSGLVGYLQDISVGQAWTAVTVLAAVITSLTLAVRSTVGLAWTALLGLVGIVPLALIGHSASGDDHNGAVNSIGLHLLGVVVWIGGLIVLALVSPKLHGPDGASGKPSAHRQGPEPLIYTVVSRYSLLAGLGLATVVLSGVVNAAIRMNTLEQLTSPYGVLVLAKLVGSVLLGLIGLMHRLWVIPRLATGTTAPPPAAKRLLWQLIAVEAAIMAGIMGLATVLSRTSPPVPEEIAPDASPARILTGYDLPPELTLETWFTQWRFDWLWVAIIAFLVLWYVRATVRLHRRGDRWPVLRTISFVVGLTILFWVTSGSPAIYGQVLFSAHMVAHMTLTMISPMFLVLGAPVTLALRSLPSRTDGTRGPREWILWIVHSPFGRFITNPVVAAVNFAGSILVFYYTPFFGFSLQEHLGHEFMNVHFLLTGYIFASVMIGIDPLPRKALYPLRLVILLATMAFHAFIGVAMTSSESLLQASWFGSTGRDWGTSAIADQQIGGAVMWGIGEVPTVLMAVAVAVMWSRTDAKETKRLDRKADLNDEAELKAWNRMYEDLAENEEPRR</sequence>
<keyword evidence="5 6" id="KW-0472">Membrane</keyword>
<feature type="transmembrane region" description="Helical" evidence="6">
    <location>
        <begin position="64"/>
        <end position="84"/>
    </location>
</feature>
<evidence type="ECO:0000259" key="7">
    <source>
        <dbReference type="Pfam" id="PF05425"/>
    </source>
</evidence>
<feature type="transmembrane region" description="Helical" evidence="6">
    <location>
        <begin position="436"/>
        <end position="454"/>
    </location>
</feature>
<keyword evidence="2" id="KW-1003">Cell membrane</keyword>
<organism evidence="8 9">
    <name type="scientific">Citricoccus muralis</name>
    <dbReference type="NCBI Taxonomy" id="169134"/>
    <lineage>
        <taxon>Bacteria</taxon>
        <taxon>Bacillati</taxon>
        <taxon>Actinomycetota</taxon>
        <taxon>Actinomycetes</taxon>
        <taxon>Micrococcales</taxon>
        <taxon>Micrococcaceae</taxon>
        <taxon>Citricoccus</taxon>
    </lineage>
</organism>
<evidence type="ECO:0000313" key="8">
    <source>
        <dbReference type="EMBL" id="REE04105.1"/>
    </source>
</evidence>
<comment type="subcellular location">
    <subcellularLocation>
        <location evidence="1">Cell membrane</location>
        <topology evidence="1">Multi-pass membrane protein</topology>
    </subcellularLocation>
</comment>
<dbReference type="AlphaFoldDB" id="A0A3D9LCZ2"/>
<dbReference type="PANTHER" id="PTHR34820:SF4">
    <property type="entry name" value="INNER MEMBRANE PROTEIN YEBZ"/>
    <property type="match status" value="1"/>
</dbReference>
<feature type="transmembrane region" description="Helical" evidence="6">
    <location>
        <begin position="408"/>
        <end position="424"/>
    </location>
</feature>
<evidence type="ECO:0000256" key="4">
    <source>
        <dbReference type="ARBA" id="ARBA00022989"/>
    </source>
</evidence>
<feature type="transmembrane region" description="Helical" evidence="6">
    <location>
        <begin position="300"/>
        <end position="323"/>
    </location>
</feature>
<dbReference type="InterPro" id="IPR008457">
    <property type="entry name" value="Cu-R_CopD_dom"/>
</dbReference>
<evidence type="ECO:0000256" key="5">
    <source>
        <dbReference type="ARBA" id="ARBA00023136"/>
    </source>
</evidence>
<proteinExistence type="predicted"/>
<feature type="transmembrane region" description="Helical" evidence="6">
    <location>
        <begin position="561"/>
        <end position="578"/>
    </location>
</feature>
<feature type="transmembrane region" description="Helical" evidence="6">
    <location>
        <begin position="183"/>
        <end position="203"/>
    </location>
</feature>
<reference evidence="8 9" key="1">
    <citation type="submission" date="2018-07" db="EMBL/GenBank/DDBJ databases">
        <title>Sequencing the genomes of 1000 actinobacteria strains.</title>
        <authorList>
            <person name="Klenk H.-P."/>
        </authorList>
    </citation>
    <scope>NUCLEOTIDE SEQUENCE [LARGE SCALE GENOMIC DNA]</scope>
    <source>
        <strain evidence="8 9">DSM 14442</strain>
    </source>
</reference>
<feature type="transmembrane region" description="Helical" evidence="6">
    <location>
        <begin position="518"/>
        <end position="541"/>
    </location>
</feature>
<dbReference type="Pfam" id="PF09678">
    <property type="entry name" value="Caa3_CtaG"/>
    <property type="match status" value="1"/>
</dbReference>
<dbReference type="Proteomes" id="UP000256727">
    <property type="component" value="Unassembled WGS sequence"/>
</dbReference>
<feature type="transmembrane region" description="Helical" evidence="6">
    <location>
        <begin position="20"/>
        <end position="44"/>
    </location>
</feature>
<keyword evidence="4 6" id="KW-1133">Transmembrane helix</keyword>
<dbReference type="OrthoDB" id="5241646at2"/>
<feature type="transmembrane region" description="Helical" evidence="6">
    <location>
        <begin position="215"/>
        <end position="235"/>
    </location>
</feature>
<feature type="transmembrane region" description="Helical" evidence="6">
    <location>
        <begin position="343"/>
        <end position="365"/>
    </location>
</feature>
<dbReference type="GO" id="GO:0005886">
    <property type="term" value="C:plasma membrane"/>
    <property type="evidence" value="ECO:0007669"/>
    <property type="project" value="UniProtKB-SubCell"/>
</dbReference>
<dbReference type="PANTHER" id="PTHR34820">
    <property type="entry name" value="INNER MEMBRANE PROTEIN YEBZ"/>
    <property type="match status" value="1"/>
</dbReference>
<feature type="transmembrane region" description="Helical" evidence="6">
    <location>
        <begin position="267"/>
        <end position="288"/>
    </location>
</feature>
<name>A0A3D9LCZ2_9MICC</name>
<keyword evidence="9" id="KW-1185">Reference proteome</keyword>
<evidence type="ECO:0000256" key="3">
    <source>
        <dbReference type="ARBA" id="ARBA00022692"/>
    </source>
</evidence>
<gene>
    <name evidence="8" type="ORF">C8E99_1932</name>
</gene>
<feature type="transmembrane region" description="Helical" evidence="6">
    <location>
        <begin position="590"/>
        <end position="609"/>
    </location>
</feature>
<evidence type="ECO:0000256" key="2">
    <source>
        <dbReference type="ARBA" id="ARBA00022475"/>
    </source>
</evidence>
<evidence type="ECO:0000256" key="1">
    <source>
        <dbReference type="ARBA" id="ARBA00004651"/>
    </source>
</evidence>
<feature type="transmembrane region" description="Helical" evidence="6">
    <location>
        <begin position="639"/>
        <end position="660"/>
    </location>
</feature>
<comment type="caution">
    <text evidence="8">The sequence shown here is derived from an EMBL/GenBank/DDBJ whole genome shotgun (WGS) entry which is preliminary data.</text>
</comment>
<accession>A0A3D9LCZ2</accession>
<feature type="domain" description="Copper resistance protein D" evidence="7">
    <location>
        <begin position="263"/>
        <end position="365"/>
    </location>
</feature>
<feature type="transmembrane region" description="Helical" evidence="6">
    <location>
        <begin position="474"/>
        <end position="497"/>
    </location>
</feature>
<dbReference type="EMBL" id="QREH01000001">
    <property type="protein sequence ID" value="REE04105.1"/>
    <property type="molecule type" value="Genomic_DNA"/>
</dbReference>
<dbReference type="RefSeq" id="WP_115932096.1">
    <property type="nucleotide sequence ID" value="NZ_QREH01000001.1"/>
</dbReference>
<protein>
    <submittedName>
        <fullName evidence="8">Putative copper resistance protein D</fullName>
    </submittedName>
</protein>
<dbReference type="InterPro" id="IPR032694">
    <property type="entry name" value="CopC/D"/>
</dbReference>
<feature type="transmembrane region" description="Helical" evidence="6">
    <location>
        <begin position="105"/>
        <end position="128"/>
    </location>
</feature>
<dbReference type="InterPro" id="IPR019108">
    <property type="entry name" value="Caa3_assmbl_CtaG-rel"/>
</dbReference>
<feature type="transmembrane region" description="Helical" evidence="6">
    <location>
        <begin position="158"/>
        <end position="176"/>
    </location>
</feature>
<keyword evidence="3 6" id="KW-0812">Transmembrane</keyword>